<dbReference type="PANTHER" id="PTHR20900">
    <property type="entry name" value="NADH:UBIQUINONE OXIDOREDUCTASE B18-LIKE SUBUNIT"/>
    <property type="match status" value="1"/>
</dbReference>
<evidence type="ECO:0000256" key="13">
    <source>
        <dbReference type="SAM" id="Coils"/>
    </source>
</evidence>
<evidence type="ECO:0000256" key="7">
    <source>
        <dbReference type="ARBA" id="ARBA00022660"/>
    </source>
</evidence>
<evidence type="ECO:0000256" key="5">
    <source>
        <dbReference type="ARBA" id="ARBA00018677"/>
    </source>
</evidence>
<organism evidence="14 15">
    <name type="scientific">Chondrus crispus</name>
    <name type="common">Carrageen Irish moss</name>
    <name type="synonym">Polymorpha crispa</name>
    <dbReference type="NCBI Taxonomy" id="2769"/>
    <lineage>
        <taxon>Eukaryota</taxon>
        <taxon>Rhodophyta</taxon>
        <taxon>Florideophyceae</taxon>
        <taxon>Rhodymeniophycidae</taxon>
        <taxon>Gigartinales</taxon>
        <taxon>Gigartinaceae</taxon>
        <taxon>Chondrus</taxon>
    </lineage>
</organism>
<keyword evidence="13" id="KW-0175">Coiled coil</keyword>
<dbReference type="OrthoDB" id="4908at2759"/>
<dbReference type="KEGG" id="ccp:CHC_T00007379001"/>
<keyword evidence="11" id="KW-0472">Membrane</keyword>
<dbReference type="PROSITE" id="PS51808">
    <property type="entry name" value="CHCH"/>
    <property type="match status" value="1"/>
</dbReference>
<dbReference type="AlphaFoldDB" id="R7QRG1"/>
<evidence type="ECO:0000256" key="6">
    <source>
        <dbReference type="ARBA" id="ARBA00022448"/>
    </source>
</evidence>
<feature type="coiled-coil region" evidence="13">
    <location>
        <begin position="131"/>
        <end position="169"/>
    </location>
</feature>
<protein>
    <recommendedName>
        <fullName evidence="5">NADH dehydrogenase [ubiquinone] 1 beta subcomplex subunit 7</fullName>
    </recommendedName>
</protein>
<dbReference type="Pfam" id="PF05676">
    <property type="entry name" value="NDUF_B7"/>
    <property type="match status" value="1"/>
</dbReference>
<dbReference type="RefSeq" id="XP_005711028.1">
    <property type="nucleotide sequence ID" value="XM_005710971.1"/>
</dbReference>
<proteinExistence type="inferred from homology"/>
<dbReference type="InterPro" id="IPR008698">
    <property type="entry name" value="NDUB7"/>
</dbReference>
<comment type="function">
    <text evidence="1">Accessory subunit of the mitochondrial membrane respiratory chain NADH dehydrogenase (Complex I), that is believed not to be involved in catalysis. Complex I functions in the transfer of electrons from NADH to the respiratory chain. The immediate electron acceptor for the enzyme is believed to be ubiquinone.</text>
</comment>
<dbReference type="STRING" id="2769.R7QRG1"/>
<gene>
    <name evidence="14" type="ORF">CHC_T00007379001</name>
</gene>
<comment type="similarity">
    <text evidence="4">Belongs to the complex I NDUFB7 subunit family.</text>
</comment>
<keyword evidence="6" id="KW-0813">Transport</keyword>
<evidence type="ECO:0000256" key="9">
    <source>
        <dbReference type="ARBA" id="ARBA00022982"/>
    </source>
</evidence>
<keyword evidence="15" id="KW-1185">Reference proteome</keyword>
<evidence type="ECO:0000256" key="4">
    <source>
        <dbReference type="ARBA" id="ARBA00008006"/>
    </source>
</evidence>
<dbReference type="GO" id="GO:0005743">
    <property type="term" value="C:mitochondrial inner membrane"/>
    <property type="evidence" value="ECO:0007669"/>
    <property type="project" value="UniProtKB-SubCell"/>
</dbReference>
<keyword evidence="8" id="KW-0999">Mitochondrion inner membrane</keyword>
<reference evidence="15" key="1">
    <citation type="journal article" date="2013" name="Proc. Natl. Acad. Sci. U.S.A.">
        <title>Genome structure and metabolic features in the red seaweed Chondrus crispus shed light on evolution of the Archaeplastida.</title>
        <authorList>
            <person name="Collen J."/>
            <person name="Porcel B."/>
            <person name="Carre W."/>
            <person name="Ball S.G."/>
            <person name="Chaparro C."/>
            <person name="Tonon T."/>
            <person name="Barbeyron T."/>
            <person name="Michel G."/>
            <person name="Noel B."/>
            <person name="Valentin K."/>
            <person name="Elias M."/>
            <person name="Artiguenave F."/>
            <person name="Arun A."/>
            <person name="Aury J.M."/>
            <person name="Barbosa-Neto J.F."/>
            <person name="Bothwell J.H."/>
            <person name="Bouget F.Y."/>
            <person name="Brillet L."/>
            <person name="Cabello-Hurtado F."/>
            <person name="Capella-Gutierrez S."/>
            <person name="Charrier B."/>
            <person name="Cladiere L."/>
            <person name="Cock J.M."/>
            <person name="Coelho S.M."/>
            <person name="Colleoni C."/>
            <person name="Czjzek M."/>
            <person name="Da Silva C."/>
            <person name="Delage L."/>
            <person name="Denoeud F."/>
            <person name="Deschamps P."/>
            <person name="Dittami S.M."/>
            <person name="Gabaldon T."/>
            <person name="Gachon C.M."/>
            <person name="Groisillier A."/>
            <person name="Herve C."/>
            <person name="Jabbari K."/>
            <person name="Katinka M."/>
            <person name="Kloareg B."/>
            <person name="Kowalczyk N."/>
            <person name="Labadie K."/>
            <person name="Leblanc C."/>
            <person name="Lopez P.J."/>
            <person name="McLachlan D.H."/>
            <person name="Meslet-Cladiere L."/>
            <person name="Moustafa A."/>
            <person name="Nehr Z."/>
            <person name="Nyvall Collen P."/>
            <person name="Panaud O."/>
            <person name="Partensky F."/>
            <person name="Poulain J."/>
            <person name="Rensing S.A."/>
            <person name="Rousvoal S."/>
            <person name="Samson G."/>
            <person name="Symeonidi A."/>
            <person name="Weissenbach J."/>
            <person name="Zambounis A."/>
            <person name="Wincker P."/>
            <person name="Boyen C."/>
        </authorList>
    </citation>
    <scope>NUCLEOTIDE SEQUENCE [LARGE SCALE GENOMIC DNA]</scope>
    <source>
        <strain evidence="15">cv. Stackhouse</strain>
    </source>
</reference>
<evidence type="ECO:0000313" key="15">
    <source>
        <dbReference type="Proteomes" id="UP000012073"/>
    </source>
</evidence>
<dbReference type="GO" id="GO:0005758">
    <property type="term" value="C:mitochondrial intermembrane space"/>
    <property type="evidence" value="ECO:0007669"/>
    <property type="project" value="UniProtKB-SubCell"/>
</dbReference>
<dbReference type="Proteomes" id="UP000012073">
    <property type="component" value="Unassembled WGS sequence"/>
</dbReference>
<keyword evidence="9" id="KW-0249">Electron transport</keyword>
<comment type="subcellular location">
    <subcellularLocation>
        <location evidence="3">Mitochondrion inner membrane</location>
        <topology evidence="3">Peripheral membrane protein</topology>
    </subcellularLocation>
    <subcellularLocation>
        <location evidence="2">Mitochondrion intermembrane space</location>
    </subcellularLocation>
</comment>
<accession>R7QRG1</accession>
<sequence>MRALQGPTRQLLAFRIFCRFSEPGIENSNEPGNHHQAERRNCTLHWSPSPDRRFLRARVQRHSTAIMGGNEPVGEAKMQVTREEMMEARIPNHWRDFCAHKLIPLNKCRRKNFFLPFRCEEERHEYEKCQHDQYMRRVAEMKAILKEQKKAAREAADAAEEAAAIAAAEARAQ</sequence>
<evidence type="ECO:0000256" key="11">
    <source>
        <dbReference type="ARBA" id="ARBA00023136"/>
    </source>
</evidence>
<dbReference type="PANTHER" id="PTHR20900:SF0">
    <property type="entry name" value="NADH DEHYDROGENASE [UBIQUINONE] 1 BETA SUBCOMPLEX SUBUNIT 7"/>
    <property type="match status" value="1"/>
</dbReference>
<dbReference type="Gramene" id="CDF40734">
    <property type="protein sequence ID" value="CDF40734"/>
    <property type="gene ID" value="CHC_T00007379001"/>
</dbReference>
<evidence type="ECO:0000256" key="3">
    <source>
        <dbReference type="ARBA" id="ARBA00004637"/>
    </source>
</evidence>
<evidence type="ECO:0000256" key="1">
    <source>
        <dbReference type="ARBA" id="ARBA00003195"/>
    </source>
</evidence>
<evidence type="ECO:0000256" key="2">
    <source>
        <dbReference type="ARBA" id="ARBA00004569"/>
    </source>
</evidence>
<evidence type="ECO:0000256" key="10">
    <source>
        <dbReference type="ARBA" id="ARBA00023128"/>
    </source>
</evidence>
<keyword evidence="12" id="KW-1015">Disulfide bond</keyword>
<evidence type="ECO:0000256" key="12">
    <source>
        <dbReference type="ARBA" id="ARBA00023157"/>
    </source>
</evidence>
<dbReference type="EMBL" id="HG002236">
    <property type="protein sequence ID" value="CDF40734.1"/>
    <property type="molecule type" value="Genomic_DNA"/>
</dbReference>
<evidence type="ECO:0000256" key="8">
    <source>
        <dbReference type="ARBA" id="ARBA00022792"/>
    </source>
</evidence>
<dbReference type="GeneID" id="17318745"/>
<name>R7QRG1_CHOCR</name>
<keyword evidence="7" id="KW-0679">Respiratory chain</keyword>
<keyword evidence="10" id="KW-0496">Mitochondrion</keyword>
<evidence type="ECO:0000313" key="14">
    <source>
        <dbReference type="EMBL" id="CDF40734.1"/>
    </source>
</evidence>